<dbReference type="GO" id="GO:0008381">
    <property type="term" value="F:mechanosensitive monoatomic ion channel activity"/>
    <property type="evidence" value="ECO:0000318"/>
    <property type="project" value="GO_Central"/>
</dbReference>
<dbReference type="InParanoid" id="B9RK22"/>
<evidence type="ECO:0000313" key="12">
    <source>
        <dbReference type="Proteomes" id="UP000008311"/>
    </source>
</evidence>
<keyword evidence="7 9" id="KW-0472">Membrane</keyword>
<feature type="transmembrane region" description="Helical" evidence="9">
    <location>
        <begin position="47"/>
        <end position="69"/>
    </location>
</feature>
<dbReference type="eggNOG" id="KOG4629">
    <property type="taxonomic scope" value="Eukaryota"/>
</dbReference>
<evidence type="ECO:0000256" key="4">
    <source>
        <dbReference type="ARBA" id="ARBA00022692"/>
    </source>
</evidence>
<evidence type="ECO:0000256" key="8">
    <source>
        <dbReference type="ARBA" id="ARBA00023303"/>
    </source>
</evidence>
<feature type="transmembrane region" description="Helical" evidence="9">
    <location>
        <begin position="90"/>
        <end position="107"/>
    </location>
</feature>
<keyword evidence="6" id="KW-0406">Ion transport</keyword>
<sequence length="585" mass="67616">MKWKGKLICIELVASVCNFGVLISSLTVDRLHNFQIWDLPIWKWCELILSIFCGRLLAECFMCILVLLIQRKVLLKKDILYYAYGLKKSVQTFIWLSLVLLVWGLLILRGVKRSRHTTKILNYVTRFLAACLVGIAIWVLKTFFVKLLAASFYISKFFDRIQQSISHQYVFNAIFAPRLLSTLSGPPLLEIAEMVGRTGTMSDRLNFTIEEAIDVNKIKKMKHGKVSAWTMQGLINVITNTRLSVLSNTLDEIYGEQEINSEWEAKAAAYRIFRNIAPPGSKYIDEEDLLRFMIKEEVDLLFSVIEDAETRRIKRSALRNWLVNIYRDRKSLVKSLKGSMAAIENLNRLASLVMLVVIIIVWLLVMGFLTFQVLVVILSQFILVSFMFGNTAKSVFEAVIFVFVIHPFDVGNQCNIDGEQMVVEEMNILTTTFLRYDGEKIYYPNSVLASKPLGNFYRSPPMMDTVEFAISLGTQMETIEKLQEKIKTYLENNPRRWRHDHSVQFKEIEDVNKMKVALYVNHTINFQNISKRGKRRSDLILEMKRIFEELKIEYHLLPQQVNLTSYVEPTSAQVPLPGNRSYFSA</sequence>
<dbReference type="EMBL" id="EQ973784">
    <property type="protein sequence ID" value="EEF48020.1"/>
    <property type="molecule type" value="Genomic_DNA"/>
</dbReference>
<dbReference type="InterPro" id="IPR006685">
    <property type="entry name" value="MscS_channel_2nd"/>
</dbReference>
<dbReference type="FunFam" id="2.30.30.60:FF:000003">
    <property type="entry name" value="Predicted mechanosensitive ion channel"/>
    <property type="match status" value="1"/>
</dbReference>
<feature type="transmembrane region" description="Helical" evidence="9">
    <location>
        <begin position="127"/>
        <end position="154"/>
    </location>
</feature>
<keyword evidence="12" id="KW-1185">Reference proteome</keyword>
<feature type="transmembrane region" description="Helical" evidence="9">
    <location>
        <begin position="7"/>
        <end position="27"/>
    </location>
</feature>
<dbReference type="SUPFAM" id="SSF50182">
    <property type="entry name" value="Sm-like ribonucleoproteins"/>
    <property type="match status" value="1"/>
</dbReference>
<evidence type="ECO:0000256" key="1">
    <source>
        <dbReference type="ARBA" id="ARBA00004141"/>
    </source>
</evidence>
<comment type="subcellular location">
    <subcellularLocation>
        <location evidence="1">Membrane</location>
        <topology evidence="1">Multi-pass membrane protein</topology>
    </subcellularLocation>
</comment>
<evidence type="ECO:0000256" key="6">
    <source>
        <dbReference type="ARBA" id="ARBA00023065"/>
    </source>
</evidence>
<dbReference type="STRING" id="3988.B9RK22"/>
<evidence type="ECO:0000256" key="7">
    <source>
        <dbReference type="ARBA" id="ARBA00023136"/>
    </source>
</evidence>
<dbReference type="PANTHER" id="PTHR31618">
    <property type="entry name" value="MECHANOSENSITIVE ION CHANNEL PROTEIN 5"/>
    <property type="match status" value="1"/>
</dbReference>
<dbReference type="PIRSF" id="PIRSF017209">
    <property type="entry name" value="Memb_At2g17000_prd"/>
    <property type="match status" value="1"/>
</dbReference>
<comment type="similarity">
    <text evidence="2">Belongs to the MscS (TC 1.A.23) family.</text>
</comment>
<keyword evidence="3" id="KW-0813">Transport</keyword>
<dbReference type="InterPro" id="IPR016688">
    <property type="entry name" value="MscS-like_plants/fungi"/>
</dbReference>
<dbReference type="InterPro" id="IPR023408">
    <property type="entry name" value="MscS_beta-dom_sf"/>
</dbReference>
<evidence type="ECO:0000313" key="11">
    <source>
        <dbReference type="EMBL" id="EEF48020.1"/>
    </source>
</evidence>
<evidence type="ECO:0000256" key="5">
    <source>
        <dbReference type="ARBA" id="ARBA00022989"/>
    </source>
</evidence>
<dbReference type="GO" id="GO:0006820">
    <property type="term" value="P:monoatomic anion transport"/>
    <property type="evidence" value="ECO:0000318"/>
    <property type="project" value="GO_Central"/>
</dbReference>
<feature type="transmembrane region" description="Helical" evidence="9">
    <location>
        <begin position="346"/>
        <end position="365"/>
    </location>
</feature>
<evidence type="ECO:0000256" key="2">
    <source>
        <dbReference type="ARBA" id="ARBA00008017"/>
    </source>
</evidence>
<reference evidence="12" key="1">
    <citation type="journal article" date="2010" name="Nat. Biotechnol.">
        <title>Draft genome sequence of the oilseed species Ricinus communis.</title>
        <authorList>
            <person name="Chan A.P."/>
            <person name="Crabtree J."/>
            <person name="Zhao Q."/>
            <person name="Lorenzi H."/>
            <person name="Orvis J."/>
            <person name="Puiu D."/>
            <person name="Melake-Berhan A."/>
            <person name="Jones K.M."/>
            <person name="Redman J."/>
            <person name="Chen G."/>
            <person name="Cahoon E.B."/>
            <person name="Gedil M."/>
            <person name="Stanke M."/>
            <person name="Haas B.J."/>
            <person name="Wortman J.R."/>
            <person name="Fraser-Liggett C.M."/>
            <person name="Ravel J."/>
            <person name="Rabinowicz P.D."/>
        </authorList>
    </citation>
    <scope>NUCLEOTIDE SEQUENCE [LARGE SCALE GENOMIC DNA]</scope>
    <source>
        <strain evidence="12">cv. Hale</strain>
    </source>
</reference>
<proteinExistence type="inferred from homology"/>
<keyword evidence="5 9" id="KW-1133">Transmembrane helix</keyword>
<evidence type="ECO:0000256" key="9">
    <source>
        <dbReference type="SAM" id="Phobius"/>
    </source>
</evidence>
<dbReference type="InterPro" id="IPR010920">
    <property type="entry name" value="LSM_dom_sf"/>
</dbReference>
<dbReference type="Proteomes" id="UP000008311">
    <property type="component" value="Unassembled WGS sequence"/>
</dbReference>
<dbReference type="GO" id="GO:0005886">
    <property type="term" value="C:plasma membrane"/>
    <property type="evidence" value="ECO:0000318"/>
    <property type="project" value="GO_Central"/>
</dbReference>
<name>B9RK22_RICCO</name>
<gene>
    <name evidence="11" type="ORF">RCOM_1045970</name>
</gene>
<dbReference type="GO" id="GO:0050982">
    <property type="term" value="P:detection of mechanical stimulus"/>
    <property type="evidence" value="ECO:0000318"/>
    <property type="project" value="GO_Central"/>
</dbReference>
<dbReference type="PANTHER" id="PTHR31618:SF7">
    <property type="entry name" value="MECHANOSENSITIVE ION CHANNEL PROTEIN"/>
    <property type="match status" value="1"/>
</dbReference>
<dbReference type="Pfam" id="PF00924">
    <property type="entry name" value="MS_channel_2nd"/>
    <property type="match status" value="1"/>
</dbReference>
<feature type="domain" description="Mechanosensitive ion channel MscS" evidence="10">
    <location>
        <begin position="400"/>
        <end position="456"/>
    </location>
</feature>
<dbReference type="AlphaFoldDB" id="B9RK22"/>
<evidence type="ECO:0000259" key="10">
    <source>
        <dbReference type="Pfam" id="PF00924"/>
    </source>
</evidence>
<protein>
    <recommendedName>
        <fullName evidence="10">Mechanosensitive ion channel MscS domain-containing protein</fullName>
    </recommendedName>
</protein>
<keyword evidence="8" id="KW-0407">Ion channel</keyword>
<keyword evidence="4 9" id="KW-0812">Transmembrane</keyword>
<organism evidence="11 12">
    <name type="scientific">Ricinus communis</name>
    <name type="common">Castor bean</name>
    <dbReference type="NCBI Taxonomy" id="3988"/>
    <lineage>
        <taxon>Eukaryota</taxon>
        <taxon>Viridiplantae</taxon>
        <taxon>Streptophyta</taxon>
        <taxon>Embryophyta</taxon>
        <taxon>Tracheophyta</taxon>
        <taxon>Spermatophyta</taxon>
        <taxon>Magnoliopsida</taxon>
        <taxon>eudicotyledons</taxon>
        <taxon>Gunneridae</taxon>
        <taxon>Pentapetalae</taxon>
        <taxon>rosids</taxon>
        <taxon>fabids</taxon>
        <taxon>Malpighiales</taxon>
        <taxon>Euphorbiaceae</taxon>
        <taxon>Acalyphoideae</taxon>
        <taxon>Acalypheae</taxon>
        <taxon>Ricinus</taxon>
    </lineage>
</organism>
<accession>B9RK22</accession>
<dbReference type="Gene3D" id="2.30.30.60">
    <property type="match status" value="1"/>
</dbReference>
<evidence type="ECO:0000256" key="3">
    <source>
        <dbReference type="ARBA" id="ARBA00022448"/>
    </source>
</evidence>